<feature type="chain" id="PRO_5026906630" evidence="2">
    <location>
        <begin position="23"/>
        <end position="1140"/>
    </location>
</feature>
<organism evidence="3">
    <name type="scientific">Tanacetum cinerariifolium</name>
    <name type="common">Dalmatian daisy</name>
    <name type="synonym">Chrysanthemum cinerariifolium</name>
    <dbReference type="NCBI Taxonomy" id="118510"/>
    <lineage>
        <taxon>Eukaryota</taxon>
        <taxon>Viridiplantae</taxon>
        <taxon>Streptophyta</taxon>
        <taxon>Embryophyta</taxon>
        <taxon>Tracheophyta</taxon>
        <taxon>Spermatophyta</taxon>
        <taxon>Magnoliopsida</taxon>
        <taxon>eudicotyledons</taxon>
        <taxon>Gunneridae</taxon>
        <taxon>Pentapetalae</taxon>
        <taxon>asterids</taxon>
        <taxon>campanulids</taxon>
        <taxon>Asterales</taxon>
        <taxon>Asteraceae</taxon>
        <taxon>Asteroideae</taxon>
        <taxon>Anthemideae</taxon>
        <taxon>Anthemidinae</taxon>
        <taxon>Tanacetum</taxon>
    </lineage>
</organism>
<feature type="compositionally biased region" description="Basic and acidic residues" evidence="1">
    <location>
        <begin position="1069"/>
        <end position="1109"/>
    </location>
</feature>
<accession>A0A6L2NHE2</accession>
<feature type="region of interest" description="Disordered" evidence="1">
    <location>
        <begin position="378"/>
        <end position="397"/>
    </location>
</feature>
<gene>
    <name evidence="3" type="ORF">Tci_056945</name>
</gene>
<feature type="region of interest" description="Disordered" evidence="1">
    <location>
        <begin position="529"/>
        <end position="561"/>
    </location>
</feature>
<feature type="compositionally biased region" description="Basic residues" evidence="1">
    <location>
        <begin position="832"/>
        <end position="843"/>
    </location>
</feature>
<protein>
    <submittedName>
        <fullName evidence="3">Ribonuclease H-like domain-containing protein</fullName>
    </submittedName>
</protein>
<feature type="region of interest" description="Disordered" evidence="1">
    <location>
        <begin position="815"/>
        <end position="868"/>
    </location>
</feature>
<dbReference type="EMBL" id="BKCJ010009006">
    <property type="protein sequence ID" value="GEU84967.1"/>
    <property type="molecule type" value="Genomic_DNA"/>
</dbReference>
<evidence type="ECO:0000256" key="1">
    <source>
        <dbReference type="SAM" id="MobiDB-lite"/>
    </source>
</evidence>
<evidence type="ECO:0000256" key="2">
    <source>
        <dbReference type="SAM" id="SignalP"/>
    </source>
</evidence>
<proteinExistence type="predicted"/>
<feature type="region of interest" description="Disordered" evidence="1">
    <location>
        <begin position="911"/>
        <end position="936"/>
    </location>
</feature>
<evidence type="ECO:0000313" key="3">
    <source>
        <dbReference type="EMBL" id="GEU84967.1"/>
    </source>
</evidence>
<feature type="compositionally biased region" description="Polar residues" evidence="1">
    <location>
        <begin position="916"/>
        <end position="928"/>
    </location>
</feature>
<feature type="region of interest" description="Disordered" evidence="1">
    <location>
        <begin position="173"/>
        <end position="192"/>
    </location>
</feature>
<feature type="region of interest" description="Disordered" evidence="1">
    <location>
        <begin position="1067"/>
        <end position="1112"/>
    </location>
</feature>
<name>A0A6L2NHE2_TANCI</name>
<dbReference type="AlphaFoldDB" id="A0A6L2NHE2"/>
<feature type="signal peptide" evidence="2">
    <location>
        <begin position="1"/>
        <end position="22"/>
    </location>
</feature>
<sequence length="1140" mass="127760">MAFIQAIILSVLELLLPSSAKATVFLRDDLVFLFLAQSSLDCNHGSFGAFPSYKANHRLRIHFHVERSLDFSEESIEKSWGKESANESGLKFILSFDSPSFSSSSHVFASPVSDRGNIIRRTASFLEEVFLDVLVKGGKYVVPTGRVIVATSRYVVPTSRVIVATGRYVVPTGSDNDSDDASIHNEATNTQQQPNIQPQIITTISNNNAKFPYLKKDEYERESKARTTLLQSIPDDHVADFHYINDARDIWNAVKARFGGNAESKKMRKSMLKQEFLEFRIGEAEGLQKGYDRVQKILSQLNQLKAKPEDEDINLKFLRALPSSWSQDAGDAGEFALMGVTSESSTSCDSKFVSNDFVSCDDCDKSLEVNTNDFASSDSSVKSLEHKPTDSTSCASTSSVSTSINEAKIKSNVETPIKEPISVWDLPSFTCNSSDKNEHTSRTSCNKNGYINKKAGHFRKNASSVSKLCFICGSGTHLIKDCDFYEKQMANKTVGIRVGPVYNRNKVNYLNQFIPQDVLLRTGKVHIPPVRPQPVPTDKPKVTPVPTGKPRVSTPVPTSWPNRPFLVPTDRGYSPSIRSVGIDGQLLLSPQQVVLGKHIEKVYTGYPRTIVDLIHLHTDDNVADLLTKALDGPRYVVPTGRVIVATGRYVVPTGRVIVATGRKKVVVNEAFIRHDLKLNDVEGTSCLFNAVIFKELARMSAKTTSWNEFSSTMASAIICLANNQNFNFSKYILTSLVKNLEASVPFYMFPKFIQVFVNHQLGDMSHHKGIFVNPSLTKKVFANMKRVGTGLSGVVTPLFGTMMVQALEEVGDLPTDVQDTPILDEPSSSQPQRKHKPRRKKRMETKVSPTETNTKEHVPTPSNDPLPSETILSMQDVDSERIEDVVKDVKDVVATAENVKAKTKAKGFTMQEPSEFKTTLPSQSSLPSQDKDKGNGLMVEPEMPLIRKDQIALDEEVARGLKAEWSVDMKDNIDWNKVVEQVQSSQSDVVRKYQALKRKHVSVAQARKNMMIYLKNIVGYKMDYFKGMSYEHIRLIFEMEYNNVQAYLNKIPEIDAKRIKAFRKRTRKEKVEKVEKDQPAKKQKGDELKHDNTKKQKLEEQQEAKELKKNLQIVPNDEDDVFVNVTPLSSKPPTIMDYKI</sequence>
<keyword evidence="2" id="KW-0732">Signal</keyword>
<comment type="caution">
    <text evidence="3">The sequence shown here is derived from an EMBL/GenBank/DDBJ whole genome shotgun (WGS) entry which is preliminary data.</text>
</comment>
<dbReference type="Pfam" id="PF14223">
    <property type="entry name" value="Retrotran_gag_2"/>
    <property type="match status" value="1"/>
</dbReference>
<reference evidence="3" key="1">
    <citation type="journal article" date="2019" name="Sci. Rep.">
        <title>Draft genome of Tanacetum cinerariifolium, the natural source of mosquito coil.</title>
        <authorList>
            <person name="Yamashiro T."/>
            <person name="Shiraishi A."/>
            <person name="Satake H."/>
            <person name="Nakayama K."/>
        </authorList>
    </citation>
    <scope>NUCLEOTIDE SEQUENCE</scope>
</reference>